<dbReference type="Gene3D" id="3.30.920.10">
    <property type="entry name" value="Frataxin/CyaY"/>
    <property type="match status" value="1"/>
</dbReference>
<evidence type="ECO:0000256" key="2">
    <source>
        <dbReference type="ARBA" id="ARBA00008183"/>
    </source>
</evidence>
<keyword evidence="7" id="KW-0809">Transit peptide</keyword>
<protein>
    <recommendedName>
        <fullName evidence="3">ferroxidase</fullName>
        <ecNumber evidence="3">1.16.3.1</ecNumber>
    </recommendedName>
</protein>
<dbReference type="EMBL" id="ML120487">
    <property type="protein sequence ID" value="RPA91832.1"/>
    <property type="molecule type" value="Genomic_DNA"/>
</dbReference>
<proteinExistence type="inferred from homology"/>
<evidence type="ECO:0000256" key="12">
    <source>
        <dbReference type="ARBA" id="ARBA00047990"/>
    </source>
</evidence>
<evidence type="ECO:0000313" key="13">
    <source>
        <dbReference type="EMBL" id="RPA91832.1"/>
    </source>
</evidence>
<dbReference type="AlphaFoldDB" id="A0A3N4J0B7"/>
<keyword evidence="5" id="KW-0813">Transport</keyword>
<dbReference type="InterPro" id="IPR017789">
    <property type="entry name" value="Frataxin"/>
</dbReference>
<dbReference type="GO" id="GO:0016226">
    <property type="term" value="P:iron-sulfur cluster assembly"/>
    <property type="evidence" value="ECO:0007669"/>
    <property type="project" value="InterPro"/>
</dbReference>
<evidence type="ECO:0000256" key="7">
    <source>
        <dbReference type="ARBA" id="ARBA00022946"/>
    </source>
</evidence>
<evidence type="ECO:0000256" key="5">
    <source>
        <dbReference type="ARBA" id="ARBA00022448"/>
    </source>
</evidence>
<keyword evidence="6" id="KW-0410">Iron transport</keyword>
<evidence type="ECO:0000313" key="14">
    <source>
        <dbReference type="Proteomes" id="UP000276215"/>
    </source>
</evidence>
<dbReference type="GO" id="GO:0008198">
    <property type="term" value="F:ferrous iron binding"/>
    <property type="evidence" value="ECO:0007669"/>
    <property type="project" value="TreeGrafter"/>
</dbReference>
<dbReference type="GO" id="GO:0051537">
    <property type="term" value="F:2 iron, 2 sulfur cluster binding"/>
    <property type="evidence" value="ECO:0007669"/>
    <property type="project" value="TreeGrafter"/>
</dbReference>
<dbReference type="OrthoDB" id="1897642at2759"/>
<reference evidence="13 14" key="1">
    <citation type="journal article" date="2018" name="Nat. Ecol. Evol.">
        <title>Pezizomycetes genomes reveal the molecular basis of ectomycorrhizal truffle lifestyle.</title>
        <authorList>
            <person name="Murat C."/>
            <person name="Payen T."/>
            <person name="Noel B."/>
            <person name="Kuo A."/>
            <person name="Morin E."/>
            <person name="Chen J."/>
            <person name="Kohler A."/>
            <person name="Krizsan K."/>
            <person name="Balestrini R."/>
            <person name="Da Silva C."/>
            <person name="Montanini B."/>
            <person name="Hainaut M."/>
            <person name="Levati E."/>
            <person name="Barry K.W."/>
            <person name="Belfiori B."/>
            <person name="Cichocki N."/>
            <person name="Clum A."/>
            <person name="Dockter R.B."/>
            <person name="Fauchery L."/>
            <person name="Guy J."/>
            <person name="Iotti M."/>
            <person name="Le Tacon F."/>
            <person name="Lindquist E.A."/>
            <person name="Lipzen A."/>
            <person name="Malagnac F."/>
            <person name="Mello A."/>
            <person name="Molinier V."/>
            <person name="Miyauchi S."/>
            <person name="Poulain J."/>
            <person name="Riccioni C."/>
            <person name="Rubini A."/>
            <person name="Sitrit Y."/>
            <person name="Splivallo R."/>
            <person name="Traeger S."/>
            <person name="Wang M."/>
            <person name="Zifcakova L."/>
            <person name="Wipf D."/>
            <person name="Zambonelli A."/>
            <person name="Paolocci F."/>
            <person name="Nowrousian M."/>
            <person name="Ottonello S."/>
            <person name="Baldrian P."/>
            <person name="Spatafora J.W."/>
            <person name="Henrissat B."/>
            <person name="Nagy L.G."/>
            <person name="Aury J.M."/>
            <person name="Wincker P."/>
            <person name="Grigoriev I.V."/>
            <person name="Bonfante P."/>
            <person name="Martin F.M."/>
        </authorList>
    </citation>
    <scope>NUCLEOTIDE SEQUENCE [LARGE SCALE GENOMIC DNA]</scope>
    <source>
        <strain evidence="13 14">120613-1</strain>
    </source>
</reference>
<dbReference type="SUPFAM" id="SSF55387">
    <property type="entry name" value="Frataxin/Nqo15-like"/>
    <property type="match status" value="1"/>
</dbReference>
<comment type="catalytic activity">
    <reaction evidence="12">
        <text>4 Fe(2+) + O2 + 4 H(+) = 4 Fe(3+) + 2 H2O</text>
        <dbReference type="Rhea" id="RHEA:11148"/>
        <dbReference type="ChEBI" id="CHEBI:15377"/>
        <dbReference type="ChEBI" id="CHEBI:15378"/>
        <dbReference type="ChEBI" id="CHEBI:15379"/>
        <dbReference type="ChEBI" id="CHEBI:29033"/>
        <dbReference type="ChEBI" id="CHEBI:29034"/>
        <dbReference type="EC" id="1.16.3.1"/>
    </reaction>
</comment>
<dbReference type="PANTHER" id="PTHR16821:SF2">
    <property type="entry name" value="FRATAXIN, MITOCHONDRIAL"/>
    <property type="match status" value="1"/>
</dbReference>
<dbReference type="NCBIfam" id="TIGR03421">
    <property type="entry name" value="FeS_CyaY"/>
    <property type="match status" value="1"/>
</dbReference>
<evidence type="ECO:0000256" key="9">
    <source>
        <dbReference type="ARBA" id="ARBA00023004"/>
    </source>
</evidence>
<evidence type="ECO:0000256" key="1">
    <source>
        <dbReference type="ARBA" id="ARBA00004173"/>
    </source>
</evidence>
<evidence type="ECO:0000256" key="8">
    <source>
        <dbReference type="ARBA" id="ARBA00023002"/>
    </source>
</evidence>
<dbReference type="Proteomes" id="UP000276215">
    <property type="component" value="Unassembled WGS sequence"/>
</dbReference>
<evidence type="ECO:0000256" key="10">
    <source>
        <dbReference type="ARBA" id="ARBA00023065"/>
    </source>
</evidence>
<evidence type="ECO:0000256" key="4">
    <source>
        <dbReference type="ARBA" id="ARBA00022434"/>
    </source>
</evidence>
<keyword evidence="8" id="KW-0560">Oxidoreductase</keyword>
<comment type="similarity">
    <text evidence="2">Belongs to the frataxin family.</text>
</comment>
<dbReference type="EC" id="1.16.3.1" evidence="3"/>
<gene>
    <name evidence="13" type="ORF">L873DRAFT_1751438</name>
</gene>
<keyword evidence="9" id="KW-0408">Iron</keyword>
<dbReference type="NCBIfam" id="TIGR03422">
    <property type="entry name" value="mito_frataxin"/>
    <property type="match status" value="1"/>
</dbReference>
<name>A0A3N4J0B7_9PEZI</name>
<keyword evidence="11" id="KW-0496">Mitochondrion</keyword>
<dbReference type="Pfam" id="PF01491">
    <property type="entry name" value="Frataxin_Cyay"/>
    <property type="match status" value="1"/>
</dbReference>
<dbReference type="STRING" id="1336337.A0A3N4J0B7"/>
<dbReference type="GO" id="GO:0034986">
    <property type="term" value="F:iron chaperone activity"/>
    <property type="evidence" value="ECO:0007669"/>
    <property type="project" value="TreeGrafter"/>
</dbReference>
<dbReference type="InterPro" id="IPR036524">
    <property type="entry name" value="Frataxin/CyaY_sf"/>
</dbReference>
<evidence type="ECO:0000256" key="3">
    <source>
        <dbReference type="ARBA" id="ARBA00013107"/>
    </source>
</evidence>
<keyword evidence="4" id="KW-0409">Iron storage</keyword>
<dbReference type="SMART" id="SM01219">
    <property type="entry name" value="Frataxin_Cyay"/>
    <property type="match status" value="1"/>
</dbReference>
<sequence>MFRHTLCRLRPKPTSLILPILTRAIVHRATLPLQLSAKVSSSRFFQPRKFPTQPAPPELLDINLYHKIADESLEILYGAFERLTEDRDDVDVEFNSGVLTFVHPNGTYIINKQPFNKQIWLSSPVSGPKRYDWDGEDWVSARDGSRIKELLEEEIGIKVAFVDLNL</sequence>
<dbReference type="GO" id="GO:0006826">
    <property type="term" value="P:iron ion transport"/>
    <property type="evidence" value="ECO:0007669"/>
    <property type="project" value="UniProtKB-KW"/>
</dbReference>
<dbReference type="GO" id="GO:0008199">
    <property type="term" value="F:ferric iron binding"/>
    <property type="evidence" value="ECO:0007669"/>
    <property type="project" value="InterPro"/>
</dbReference>
<dbReference type="GO" id="GO:0006879">
    <property type="term" value="P:intracellular iron ion homeostasis"/>
    <property type="evidence" value="ECO:0007669"/>
    <property type="project" value="UniProtKB-KW"/>
</dbReference>
<comment type="subcellular location">
    <subcellularLocation>
        <location evidence="1">Mitochondrion</location>
    </subcellularLocation>
</comment>
<dbReference type="PROSITE" id="PS50810">
    <property type="entry name" value="FRATAXIN_2"/>
    <property type="match status" value="1"/>
</dbReference>
<keyword evidence="14" id="KW-1185">Reference proteome</keyword>
<dbReference type="GO" id="GO:0004322">
    <property type="term" value="F:ferroxidase activity"/>
    <property type="evidence" value="ECO:0007669"/>
    <property type="project" value="UniProtKB-EC"/>
</dbReference>
<dbReference type="PANTHER" id="PTHR16821">
    <property type="entry name" value="FRATAXIN"/>
    <property type="match status" value="1"/>
</dbReference>
<accession>A0A3N4J0B7</accession>
<evidence type="ECO:0000256" key="11">
    <source>
        <dbReference type="ARBA" id="ARBA00023128"/>
    </source>
</evidence>
<keyword evidence="10" id="KW-0406">Ion transport</keyword>
<evidence type="ECO:0000256" key="6">
    <source>
        <dbReference type="ARBA" id="ARBA00022496"/>
    </source>
</evidence>
<dbReference type="GO" id="GO:0005739">
    <property type="term" value="C:mitochondrion"/>
    <property type="evidence" value="ECO:0007669"/>
    <property type="project" value="UniProtKB-SubCell"/>
</dbReference>
<organism evidence="13 14">
    <name type="scientific">Choiromyces venosus 120613-1</name>
    <dbReference type="NCBI Taxonomy" id="1336337"/>
    <lineage>
        <taxon>Eukaryota</taxon>
        <taxon>Fungi</taxon>
        <taxon>Dikarya</taxon>
        <taxon>Ascomycota</taxon>
        <taxon>Pezizomycotina</taxon>
        <taxon>Pezizomycetes</taxon>
        <taxon>Pezizales</taxon>
        <taxon>Tuberaceae</taxon>
        <taxon>Choiromyces</taxon>
    </lineage>
</organism>
<dbReference type="InterPro" id="IPR002908">
    <property type="entry name" value="Frataxin/CyaY"/>
</dbReference>